<sequence length="257" mass="27802">MRGSVARALAALGAVAAAMVPAAEVPPARAQPGAAAPAEVAPRPAGGVPRPAPACPPRAPRVRVVLEDPEPTLLIGAGVDELHGESREPRTPRLHHLALTTSRVDWRSEVTAHYARAPEGGPVCAVIGTLTLHLVHAEHVIRLAREIPEGGCLWRAVLAHERRHVAVNRRALRSAARRLHAVAKEWARRAEARAPDVEGAVTALQERLRRAIEPTLAAMRAERERGHRAIDTPEEYDRLARICPADQAVLNERLEAR</sequence>
<name>A0A8J3ECH0_9PROT</name>
<protein>
    <recommendedName>
        <fullName evidence="5">DUF922 domain-containing protein</fullName>
    </recommendedName>
</protein>
<keyword evidence="4" id="KW-1185">Reference proteome</keyword>
<organism evidence="3 4">
    <name type="scientific">Caldovatus sediminis</name>
    <dbReference type="NCBI Taxonomy" id="2041189"/>
    <lineage>
        <taxon>Bacteria</taxon>
        <taxon>Pseudomonadati</taxon>
        <taxon>Pseudomonadota</taxon>
        <taxon>Alphaproteobacteria</taxon>
        <taxon>Acetobacterales</taxon>
        <taxon>Roseomonadaceae</taxon>
        <taxon>Caldovatus</taxon>
    </lineage>
</organism>
<feature type="compositionally biased region" description="Low complexity" evidence="1">
    <location>
        <begin position="34"/>
        <end position="49"/>
    </location>
</feature>
<comment type="caution">
    <text evidence="3">The sequence shown here is derived from an EMBL/GenBank/DDBJ whole genome shotgun (WGS) entry which is preliminary data.</text>
</comment>
<evidence type="ECO:0000256" key="2">
    <source>
        <dbReference type="SAM" id="SignalP"/>
    </source>
</evidence>
<feature type="signal peptide" evidence="2">
    <location>
        <begin position="1"/>
        <end position="22"/>
    </location>
</feature>
<reference evidence="3 4" key="1">
    <citation type="journal article" date="2014" name="Int. J. Syst. Evol. Microbiol.">
        <title>Complete genome sequence of Corynebacterium casei LMG S-19264T (=DSM 44701T), isolated from a smear-ripened cheese.</title>
        <authorList>
            <consortium name="US DOE Joint Genome Institute (JGI-PGF)"/>
            <person name="Walter F."/>
            <person name="Albersmeier A."/>
            <person name="Kalinowski J."/>
            <person name="Ruckert C."/>
        </authorList>
    </citation>
    <scope>NUCLEOTIDE SEQUENCE [LARGE SCALE GENOMIC DNA]</scope>
    <source>
        <strain evidence="3 4">CGMCC 1.16330</strain>
    </source>
</reference>
<gene>
    <name evidence="3" type="ORF">GCM10010964_24080</name>
</gene>
<keyword evidence="2" id="KW-0732">Signal</keyword>
<proteinExistence type="predicted"/>
<dbReference type="Proteomes" id="UP000597507">
    <property type="component" value="Unassembled WGS sequence"/>
</dbReference>
<dbReference type="RefSeq" id="WP_188900487.1">
    <property type="nucleotide sequence ID" value="NZ_BMKS01000006.1"/>
</dbReference>
<evidence type="ECO:0000313" key="3">
    <source>
        <dbReference type="EMBL" id="GGG35386.1"/>
    </source>
</evidence>
<evidence type="ECO:0000256" key="1">
    <source>
        <dbReference type="SAM" id="MobiDB-lite"/>
    </source>
</evidence>
<evidence type="ECO:0008006" key="5">
    <source>
        <dbReference type="Google" id="ProtNLM"/>
    </source>
</evidence>
<dbReference type="EMBL" id="BMKS01000006">
    <property type="protein sequence ID" value="GGG35386.1"/>
    <property type="molecule type" value="Genomic_DNA"/>
</dbReference>
<accession>A0A8J3ECH0</accession>
<dbReference type="AlphaFoldDB" id="A0A8J3ECH0"/>
<feature type="chain" id="PRO_5035327559" description="DUF922 domain-containing protein" evidence="2">
    <location>
        <begin position="23"/>
        <end position="257"/>
    </location>
</feature>
<feature type="region of interest" description="Disordered" evidence="1">
    <location>
        <begin position="34"/>
        <end position="55"/>
    </location>
</feature>
<evidence type="ECO:0000313" key="4">
    <source>
        <dbReference type="Proteomes" id="UP000597507"/>
    </source>
</evidence>